<dbReference type="Proteomes" id="UP000502508">
    <property type="component" value="Chromosome"/>
</dbReference>
<feature type="transmembrane region" description="Helical" evidence="2">
    <location>
        <begin position="434"/>
        <end position="460"/>
    </location>
</feature>
<feature type="compositionally biased region" description="Basic and acidic residues" evidence="1">
    <location>
        <begin position="233"/>
        <end position="244"/>
    </location>
</feature>
<feature type="compositionally biased region" description="Basic and acidic residues" evidence="1">
    <location>
        <begin position="263"/>
        <end position="326"/>
    </location>
</feature>
<reference evidence="3 4" key="1">
    <citation type="submission" date="2020-03" db="EMBL/GenBank/DDBJ databases">
        <title>Whole genome shotgun sequence of Phytohabitans flavus NBRC 107702.</title>
        <authorList>
            <person name="Komaki H."/>
            <person name="Tamura T."/>
        </authorList>
    </citation>
    <scope>NUCLEOTIDE SEQUENCE [LARGE SCALE GENOMIC DNA]</scope>
    <source>
        <strain evidence="3 4">NBRC 107702</strain>
    </source>
</reference>
<dbReference type="EMBL" id="AP022870">
    <property type="protein sequence ID" value="BCB78879.1"/>
    <property type="molecule type" value="Genomic_DNA"/>
</dbReference>
<feature type="compositionally biased region" description="Low complexity" evidence="1">
    <location>
        <begin position="191"/>
        <end position="200"/>
    </location>
</feature>
<evidence type="ECO:0000313" key="4">
    <source>
        <dbReference type="Proteomes" id="UP000502508"/>
    </source>
</evidence>
<keyword evidence="2" id="KW-0472">Membrane</keyword>
<keyword evidence="2" id="KW-1133">Transmembrane helix</keyword>
<dbReference type="KEGG" id="pfla:Pflav_052890"/>
<sequence length="669" mass="72785">MTAQPGERMLSWLDEDDPNRGTEPYVPVESVIELTLSDGEPPPKKSRREKAPKPQKPPREKWWRREKAPKATEEKPPREDPPRDVTPRAEDWPPRASEDWLTKLRGQATRQEWAESRDTKPRDAGPDREWTAVPDEAPRNTGPHPAWAGAPEEPRDDERWTAAPPLRTPPPTAQAGRATREEAAREDWFVPPSDGPQSGAPSGGPQSGDADRAEWSEPAPRGEWTSALEADWDPPREAAARADWDAAPPSDQPRWNATGPEQPDPRDGWDRTPEQADRRDGWERGPEQNDRRDLGREQAIDWERGPVQDERREGWDRSPEQDDRRNGWNGGTEQDERRFGRGGGAERKARPDWVASPVPAGPAAAPNGGWTDAEPGENPVPEAWPAPLDITPDDDLDEPPAKRRRGPRPSGPPTGGRPSGRDGGRGPKRRRKKLMVLAIALTAVVVVSALVAAGSVYGLIFDRGTPGSHTIAAPVGGRTKAQLELASGAANVTVSGADLGDDLFQVTTPDTDDAIPRATIRGERTTVTLVSNRGEAASAVEIRLNSRVTWGLVFTAGATTQTVDFGAGQLSGLEMAGGATRLELTLPKPAGTVPIKLRGGLDELLMHAPEGVPARVKLTKGATNVTLDRLNRSKVAPDTTFTPRGWGQAKARYDVDAAEGIGTVKLDRR</sequence>
<evidence type="ECO:0008006" key="5">
    <source>
        <dbReference type="Google" id="ProtNLM"/>
    </source>
</evidence>
<feature type="region of interest" description="Disordered" evidence="1">
    <location>
        <begin position="1"/>
        <end position="428"/>
    </location>
</feature>
<dbReference type="AlphaFoldDB" id="A0A6F8XYK4"/>
<dbReference type="RefSeq" id="WP_173038641.1">
    <property type="nucleotide sequence ID" value="NZ_AP022870.1"/>
</dbReference>
<proteinExistence type="predicted"/>
<gene>
    <name evidence="3" type="ORF">Pflav_052890</name>
</gene>
<keyword evidence="4" id="KW-1185">Reference proteome</keyword>
<feature type="compositionally biased region" description="Low complexity" evidence="1">
    <location>
        <begin position="357"/>
        <end position="369"/>
    </location>
</feature>
<keyword evidence="2" id="KW-0812">Transmembrane</keyword>
<feature type="compositionally biased region" description="Basic and acidic residues" evidence="1">
    <location>
        <begin position="178"/>
        <end position="188"/>
    </location>
</feature>
<feature type="compositionally biased region" description="Basic and acidic residues" evidence="1">
    <location>
        <begin position="49"/>
        <end position="102"/>
    </location>
</feature>
<organism evidence="3 4">
    <name type="scientific">Phytohabitans flavus</name>
    <dbReference type="NCBI Taxonomy" id="1076124"/>
    <lineage>
        <taxon>Bacteria</taxon>
        <taxon>Bacillati</taxon>
        <taxon>Actinomycetota</taxon>
        <taxon>Actinomycetes</taxon>
        <taxon>Micromonosporales</taxon>
        <taxon>Micromonosporaceae</taxon>
    </lineage>
</organism>
<name>A0A6F8XYK4_9ACTN</name>
<feature type="compositionally biased region" description="Basic and acidic residues" evidence="1">
    <location>
        <begin position="112"/>
        <end position="130"/>
    </location>
</feature>
<protein>
    <recommendedName>
        <fullName evidence="5">Adhesin domain-containing protein</fullName>
    </recommendedName>
</protein>
<evidence type="ECO:0000256" key="1">
    <source>
        <dbReference type="SAM" id="MobiDB-lite"/>
    </source>
</evidence>
<feature type="compositionally biased region" description="Basic and acidic residues" evidence="1">
    <location>
        <begin position="334"/>
        <end position="351"/>
    </location>
</feature>
<evidence type="ECO:0000313" key="3">
    <source>
        <dbReference type="EMBL" id="BCB78879.1"/>
    </source>
</evidence>
<reference evidence="3 4" key="2">
    <citation type="submission" date="2020-03" db="EMBL/GenBank/DDBJ databases">
        <authorList>
            <person name="Ichikawa N."/>
            <person name="Kimura A."/>
            <person name="Kitahashi Y."/>
            <person name="Uohara A."/>
        </authorList>
    </citation>
    <scope>NUCLEOTIDE SEQUENCE [LARGE SCALE GENOMIC DNA]</scope>
    <source>
        <strain evidence="3 4">NBRC 107702</strain>
    </source>
</reference>
<accession>A0A6F8XYK4</accession>
<evidence type="ECO:0000256" key="2">
    <source>
        <dbReference type="SAM" id="Phobius"/>
    </source>
</evidence>